<evidence type="ECO:0000256" key="1">
    <source>
        <dbReference type="SAM" id="MobiDB-lite"/>
    </source>
</evidence>
<dbReference type="RefSeq" id="WP_267849491.1">
    <property type="nucleotide sequence ID" value="NZ_JAPMXC010000010.1"/>
</dbReference>
<accession>A0ABT3ZUT0</accession>
<reference evidence="2" key="1">
    <citation type="submission" date="2022-11" db="EMBL/GenBank/DDBJ databases">
        <title>Robbsia betulipollinis sp. nov., isolated from pollen of birch (Betula pendula).</title>
        <authorList>
            <person name="Shi H."/>
            <person name="Ambika Manirajan B."/>
            <person name="Ratering S."/>
            <person name="Geissler-Plaum R."/>
            <person name="Schnell S."/>
        </authorList>
    </citation>
    <scope>NUCLEOTIDE SEQUENCE</scope>
    <source>
        <strain evidence="2">Bb-Pol-6</strain>
    </source>
</reference>
<dbReference type="EMBL" id="JAPMXC010000010">
    <property type="protein sequence ID" value="MCY0389598.1"/>
    <property type="molecule type" value="Genomic_DNA"/>
</dbReference>
<sequence length="90" mass="10046">MDRVKRAARGIIPAAPRKPARRNTGKVFAQLLPGDEFHDATGAIYVKRNELTAHHDGRPDAVVSFKRLDRVFTNPAWRAARRAAGNSEEK</sequence>
<proteinExistence type="predicted"/>
<protein>
    <submittedName>
        <fullName evidence="2">Uncharacterized protein</fullName>
    </submittedName>
</protein>
<evidence type="ECO:0000313" key="3">
    <source>
        <dbReference type="Proteomes" id="UP001082899"/>
    </source>
</evidence>
<feature type="region of interest" description="Disordered" evidence="1">
    <location>
        <begin position="1"/>
        <end position="22"/>
    </location>
</feature>
<name>A0ABT3ZUT0_9BURK</name>
<organism evidence="2 3">
    <name type="scientific">Robbsia betulipollinis</name>
    <dbReference type="NCBI Taxonomy" id="2981849"/>
    <lineage>
        <taxon>Bacteria</taxon>
        <taxon>Pseudomonadati</taxon>
        <taxon>Pseudomonadota</taxon>
        <taxon>Betaproteobacteria</taxon>
        <taxon>Burkholderiales</taxon>
        <taxon>Burkholderiaceae</taxon>
        <taxon>Robbsia</taxon>
    </lineage>
</organism>
<comment type="caution">
    <text evidence="2">The sequence shown here is derived from an EMBL/GenBank/DDBJ whole genome shotgun (WGS) entry which is preliminary data.</text>
</comment>
<gene>
    <name evidence="2" type="ORF">OVY01_20845</name>
</gene>
<evidence type="ECO:0000313" key="2">
    <source>
        <dbReference type="EMBL" id="MCY0389598.1"/>
    </source>
</evidence>
<keyword evidence="3" id="KW-1185">Reference proteome</keyword>
<dbReference type="Proteomes" id="UP001082899">
    <property type="component" value="Unassembled WGS sequence"/>
</dbReference>